<dbReference type="InterPro" id="IPR018119">
    <property type="entry name" value="Strictosidine_synth_cons-reg"/>
</dbReference>
<dbReference type="EMBL" id="FOCP01000008">
    <property type="protein sequence ID" value="SEN13660.1"/>
    <property type="molecule type" value="Genomic_DNA"/>
</dbReference>
<dbReference type="AlphaFoldDB" id="A0A1H8E2I2"/>
<dbReference type="STRING" id="917.SAMN05216326_10354"/>
<dbReference type="SUPFAM" id="SSF63829">
    <property type="entry name" value="Calcium-dependent phosphotriesterase"/>
    <property type="match status" value="1"/>
</dbReference>
<dbReference type="Proteomes" id="UP000199459">
    <property type="component" value="Unassembled WGS sequence"/>
</dbReference>
<reference evidence="5 6" key="1">
    <citation type="submission" date="2016-10" db="EMBL/GenBank/DDBJ databases">
        <authorList>
            <person name="de Groot N.N."/>
        </authorList>
    </citation>
    <scope>NUCLEOTIDE SEQUENCE [LARGE SCALE GENOMIC DNA]</scope>
    <source>
        <strain evidence="5 6">Nm22</strain>
    </source>
</reference>
<feature type="domain" description="Strictosidine synthase conserved region" evidence="4">
    <location>
        <begin position="148"/>
        <end position="234"/>
    </location>
</feature>
<dbReference type="OrthoDB" id="9775406at2"/>
<dbReference type="Gene3D" id="2.120.10.30">
    <property type="entry name" value="TolB, C-terminal domain"/>
    <property type="match status" value="1"/>
</dbReference>
<proteinExistence type="inferred from homology"/>
<evidence type="ECO:0000256" key="1">
    <source>
        <dbReference type="ARBA" id="ARBA00009191"/>
    </source>
</evidence>
<dbReference type="RefSeq" id="WP_090630628.1">
    <property type="nucleotide sequence ID" value="NZ_FOCP01000008.1"/>
</dbReference>
<dbReference type="PANTHER" id="PTHR10426">
    <property type="entry name" value="STRICTOSIDINE SYNTHASE-RELATED"/>
    <property type="match status" value="1"/>
</dbReference>
<evidence type="ECO:0000256" key="2">
    <source>
        <dbReference type="ARBA" id="ARBA00022553"/>
    </source>
</evidence>
<evidence type="ECO:0000259" key="4">
    <source>
        <dbReference type="Pfam" id="PF03088"/>
    </source>
</evidence>
<keyword evidence="2" id="KW-0597">Phosphoprotein</keyword>
<sequence length="368" mass="40507">MKKILATLLITLTAYFMFWPVPIEPVSWNAPGAPGYTGPHISNDRLAELQLITLNDEEGPEHVAMGNDGKLYAAVASGNILRLNPDGTELEIFAYTGGRVLGFDFDRDGNLIAADAMQGILSISPNGDVTMLADHVHNDLIRYPNSAVVASNGMIYITDSSGRFAPSDWGGTFEASMLDIVEQSATGRVLEYNPKLNQARIVARGLSFANGIALSSDEQTLFVNETGRYRVWKIAVSADNLDISQQSPLASILFDNLPGYPDNLMRGDKNRIWLGFAKPRNTMIDFMADKPLLRKIVLRLPRIFWPMPETYGHVMAFSEDGKILLDLQDPTGAYPETTSVTETENRLYIQSLHANSLGWLAKKAVLGN</sequence>
<evidence type="ECO:0000256" key="3">
    <source>
        <dbReference type="ARBA" id="ARBA00023180"/>
    </source>
</evidence>
<evidence type="ECO:0000313" key="6">
    <source>
        <dbReference type="Proteomes" id="UP000199459"/>
    </source>
</evidence>
<keyword evidence="3" id="KW-0325">Glycoprotein</keyword>
<dbReference type="PANTHER" id="PTHR10426:SF88">
    <property type="entry name" value="ADIPOCYTE PLASMA MEMBRANE-ASSOCIATED PROTEIN HEMOMUCIN-RELATED"/>
    <property type="match status" value="1"/>
</dbReference>
<accession>A0A1H8E2I2</accession>
<organism evidence="5 6">
    <name type="scientific">Nitrosomonas marina</name>
    <dbReference type="NCBI Taxonomy" id="917"/>
    <lineage>
        <taxon>Bacteria</taxon>
        <taxon>Pseudomonadati</taxon>
        <taxon>Pseudomonadota</taxon>
        <taxon>Betaproteobacteria</taxon>
        <taxon>Nitrosomonadales</taxon>
        <taxon>Nitrosomonadaceae</taxon>
        <taxon>Nitrosomonas</taxon>
    </lineage>
</organism>
<evidence type="ECO:0000313" key="5">
    <source>
        <dbReference type="EMBL" id="SEN13660.1"/>
    </source>
</evidence>
<dbReference type="Pfam" id="PF20067">
    <property type="entry name" value="SSL_N"/>
    <property type="match status" value="1"/>
</dbReference>
<name>A0A1H8E2I2_9PROT</name>
<protein>
    <submittedName>
        <fullName evidence="5">Sugar lactone lactonase YvrE</fullName>
    </submittedName>
</protein>
<dbReference type="Pfam" id="PF03088">
    <property type="entry name" value="Str_synth"/>
    <property type="match status" value="1"/>
</dbReference>
<comment type="similarity">
    <text evidence="1">Belongs to the strictosidine synthase family.</text>
</comment>
<dbReference type="GO" id="GO:0016787">
    <property type="term" value="F:hydrolase activity"/>
    <property type="evidence" value="ECO:0007669"/>
    <property type="project" value="TreeGrafter"/>
</dbReference>
<gene>
    <name evidence="5" type="ORF">SAMN05216325_10895</name>
</gene>
<dbReference type="InterPro" id="IPR011042">
    <property type="entry name" value="6-blade_b-propeller_TolB-like"/>
</dbReference>